<dbReference type="EMBL" id="MCRI01000008">
    <property type="protein sequence ID" value="ODN67199.1"/>
    <property type="molecule type" value="Genomic_DNA"/>
</dbReference>
<comment type="subcellular location">
    <subcellularLocation>
        <location evidence="9">Cell membrane</location>
        <topology evidence="9">Peripheral membrane protein</topology>
    </subcellularLocation>
</comment>
<comment type="similarity">
    <text evidence="9">Belongs to the COQ7 family.</text>
</comment>
<feature type="binding site" evidence="9">
    <location>
        <position position="180"/>
    </location>
    <ligand>
        <name>Fe cation</name>
        <dbReference type="ChEBI" id="CHEBI:24875"/>
        <label>2</label>
    </ligand>
</feature>
<name>A0A1E3GT21_9GAMM</name>
<accession>A0A1E3GT21</accession>
<keyword evidence="2 9" id="KW-1003">Cell membrane</keyword>
<evidence type="ECO:0000313" key="11">
    <source>
        <dbReference type="Proteomes" id="UP000094379"/>
    </source>
</evidence>
<comment type="pathway">
    <text evidence="1 9">Cofactor biosynthesis; ubiquinone biosynthesis.</text>
</comment>
<dbReference type="EC" id="1.14.99.60" evidence="9"/>
<dbReference type="STRING" id="291169.A9E74_01100"/>
<keyword evidence="11" id="KW-1185">Reference proteome</keyword>
<comment type="function">
    <text evidence="9">Catalyzes the hydroxylation of 2-nonaprenyl-3-methyl-6-methoxy-1,4-benzoquinol during ubiquinone biosynthesis.</text>
</comment>
<feature type="binding site" evidence="9">
    <location>
        <position position="93"/>
    </location>
    <ligand>
        <name>Fe cation</name>
        <dbReference type="ChEBI" id="CHEBI:24875"/>
        <label>1</label>
    </ligand>
</feature>
<dbReference type="InterPro" id="IPR047809">
    <property type="entry name" value="COQ7_proteobact"/>
</dbReference>
<comment type="caution">
    <text evidence="10">The sequence shown here is derived from an EMBL/GenBank/DDBJ whole genome shotgun (WGS) entry which is preliminary data.</text>
</comment>
<dbReference type="InterPro" id="IPR012347">
    <property type="entry name" value="Ferritin-like"/>
</dbReference>
<evidence type="ECO:0000256" key="9">
    <source>
        <dbReference type="HAMAP-Rule" id="MF_01658"/>
    </source>
</evidence>
<comment type="catalytic activity">
    <reaction evidence="9">
        <text>a 5-methoxy-2-methyl-3-(all-trans-polyprenyl)benzene-1,4-diol + AH2 + O2 = a 3-demethylubiquinol + A + H2O</text>
        <dbReference type="Rhea" id="RHEA:50908"/>
        <dbReference type="Rhea" id="RHEA-COMP:10859"/>
        <dbReference type="Rhea" id="RHEA-COMP:10914"/>
        <dbReference type="ChEBI" id="CHEBI:13193"/>
        <dbReference type="ChEBI" id="CHEBI:15377"/>
        <dbReference type="ChEBI" id="CHEBI:15379"/>
        <dbReference type="ChEBI" id="CHEBI:17499"/>
        <dbReference type="ChEBI" id="CHEBI:84167"/>
        <dbReference type="ChEBI" id="CHEBI:84422"/>
        <dbReference type="EC" id="1.14.99.60"/>
    </reaction>
</comment>
<dbReference type="Proteomes" id="UP000094379">
    <property type="component" value="Unassembled WGS sequence"/>
</dbReference>
<dbReference type="GO" id="GO:0006744">
    <property type="term" value="P:ubiquinone biosynthetic process"/>
    <property type="evidence" value="ECO:0007669"/>
    <property type="project" value="UniProtKB-UniRule"/>
</dbReference>
<organism evidence="10 11">
    <name type="scientific">Methylophaga muralis</name>
    <dbReference type="NCBI Taxonomy" id="291169"/>
    <lineage>
        <taxon>Bacteria</taxon>
        <taxon>Pseudomonadati</taxon>
        <taxon>Pseudomonadota</taxon>
        <taxon>Gammaproteobacteria</taxon>
        <taxon>Thiotrichales</taxon>
        <taxon>Piscirickettsiaceae</taxon>
        <taxon>Methylophaga</taxon>
    </lineage>
</organism>
<reference evidence="10 11" key="1">
    <citation type="submission" date="2016-07" db="EMBL/GenBank/DDBJ databases">
        <title>Draft Genome Sequence of Methylophaga muralis Bur 1.</title>
        <authorList>
            <person name="Vasilenko O.V."/>
            <person name="Doronina N.V."/>
            <person name="Shmareva M.N."/>
            <person name="Tarlachkov S.V."/>
            <person name="Mustakhimov I."/>
            <person name="Trotsenko Y.A."/>
        </authorList>
    </citation>
    <scope>NUCLEOTIDE SEQUENCE [LARGE SCALE GENOMIC DNA]</scope>
    <source>
        <strain evidence="10 11">Bur 1</strain>
    </source>
</reference>
<dbReference type="Pfam" id="PF03232">
    <property type="entry name" value="COQ7"/>
    <property type="match status" value="1"/>
</dbReference>
<evidence type="ECO:0000256" key="4">
    <source>
        <dbReference type="ARBA" id="ARBA00022723"/>
    </source>
</evidence>
<feature type="binding site" evidence="9">
    <location>
        <position position="177"/>
    </location>
    <ligand>
        <name>Fe cation</name>
        <dbReference type="ChEBI" id="CHEBI:24875"/>
        <label>1</label>
    </ligand>
</feature>
<evidence type="ECO:0000256" key="5">
    <source>
        <dbReference type="ARBA" id="ARBA00023002"/>
    </source>
</evidence>
<dbReference type="CDD" id="cd01042">
    <property type="entry name" value="DMQH"/>
    <property type="match status" value="1"/>
</dbReference>
<dbReference type="GO" id="GO:0046872">
    <property type="term" value="F:metal ion binding"/>
    <property type="evidence" value="ECO:0007669"/>
    <property type="project" value="UniProtKB-KW"/>
</dbReference>
<dbReference type="GO" id="GO:0008682">
    <property type="term" value="F:3-demethoxyubiquinol 3-hydroxylase activity"/>
    <property type="evidence" value="ECO:0007669"/>
    <property type="project" value="UniProtKB-EC"/>
</dbReference>
<dbReference type="InterPro" id="IPR009078">
    <property type="entry name" value="Ferritin-like_SF"/>
</dbReference>
<evidence type="ECO:0000256" key="2">
    <source>
        <dbReference type="ARBA" id="ARBA00022475"/>
    </source>
</evidence>
<keyword evidence="7 9" id="KW-0503">Monooxygenase</keyword>
<feature type="binding site" evidence="9">
    <location>
        <position position="93"/>
    </location>
    <ligand>
        <name>Fe cation</name>
        <dbReference type="ChEBI" id="CHEBI:24875"/>
        <label>2</label>
    </ligand>
</feature>
<keyword evidence="5 9" id="KW-0560">Oxidoreductase</keyword>
<feature type="binding site" evidence="9">
    <location>
        <position position="145"/>
    </location>
    <ligand>
        <name>Fe cation</name>
        <dbReference type="ChEBI" id="CHEBI:24875"/>
        <label>2</label>
    </ligand>
</feature>
<dbReference type="AlphaFoldDB" id="A0A1E3GT21"/>
<evidence type="ECO:0000313" key="10">
    <source>
        <dbReference type="EMBL" id="ODN67199.1"/>
    </source>
</evidence>
<feature type="binding site" evidence="9">
    <location>
        <position position="177"/>
    </location>
    <ligand>
        <name>Fe cation</name>
        <dbReference type="ChEBI" id="CHEBI:24875"/>
        <label>2</label>
    </ligand>
</feature>
<protein>
    <recommendedName>
        <fullName evidence="9">3-demethoxyubiquinol 3-hydroxylase</fullName>
        <shortName evidence="9">DMQ hydroxylase</shortName>
        <ecNumber evidence="9">1.14.99.60</ecNumber>
    </recommendedName>
    <alternativeName>
        <fullName evidence="9">2-nonaprenyl-3-methyl-6-methoxy-1,4-benzoquinol hydroxylase</fullName>
    </alternativeName>
</protein>
<dbReference type="PANTHER" id="PTHR11237">
    <property type="entry name" value="COENZYME Q10 BIOSYNTHESIS PROTEIN 7"/>
    <property type="match status" value="1"/>
</dbReference>
<feature type="binding site" evidence="9">
    <location>
        <position position="96"/>
    </location>
    <ligand>
        <name>Fe cation</name>
        <dbReference type="ChEBI" id="CHEBI:24875"/>
        <label>1</label>
    </ligand>
</feature>
<dbReference type="SUPFAM" id="SSF47240">
    <property type="entry name" value="Ferritin-like"/>
    <property type="match status" value="1"/>
</dbReference>
<feature type="binding site" evidence="9">
    <location>
        <position position="63"/>
    </location>
    <ligand>
        <name>Fe cation</name>
        <dbReference type="ChEBI" id="CHEBI:24875"/>
        <label>1</label>
    </ligand>
</feature>
<dbReference type="PANTHER" id="PTHR11237:SF4">
    <property type="entry name" value="5-DEMETHOXYUBIQUINONE HYDROXYLASE, MITOCHONDRIAL"/>
    <property type="match status" value="1"/>
</dbReference>
<keyword evidence="8 9" id="KW-0472">Membrane</keyword>
<dbReference type="RefSeq" id="WP_069295612.1">
    <property type="nucleotide sequence ID" value="NZ_MCRI01000008.1"/>
</dbReference>
<keyword evidence="6 9" id="KW-0408">Iron</keyword>
<keyword evidence="4 9" id="KW-0479">Metal-binding</keyword>
<dbReference type="HAMAP" id="MF_01658">
    <property type="entry name" value="COQ7"/>
    <property type="match status" value="1"/>
</dbReference>
<dbReference type="GO" id="GO:0005886">
    <property type="term" value="C:plasma membrane"/>
    <property type="evidence" value="ECO:0007669"/>
    <property type="project" value="UniProtKB-SubCell"/>
</dbReference>
<proteinExistence type="inferred from homology"/>
<gene>
    <name evidence="9 10" type="primary">coq7</name>
    <name evidence="10" type="ORF">A9E74_01100</name>
</gene>
<dbReference type="Gene3D" id="1.20.1260.10">
    <property type="match status" value="1"/>
</dbReference>
<dbReference type="PATRIC" id="fig|291169.3.peg.1107"/>
<dbReference type="NCBIfam" id="NF033656">
    <property type="entry name" value="DMQ_monoox_COQ7"/>
    <property type="match status" value="1"/>
</dbReference>
<sequence length="214" mass="23930">MSFRNLLLADKIIIELDKALTTLAGTPLSSGRDNPAKGIEENVLNDNERRQSIALMRVNHSGEVSAQALYQGQALTAQLTDIRDAMQQAAAEENDHLLWCEQRLQQLEGRTSLLNPLWYAGSFVIGAVAGKIGDKWSLGFVAETEKQVIEHLDEHLGKVSENDLRSRSILAQMREDERHHQDTALAAGGAELPWLVRKIMQPMSKVMTRSSYWL</sequence>
<evidence type="ECO:0000256" key="8">
    <source>
        <dbReference type="ARBA" id="ARBA00023136"/>
    </source>
</evidence>
<keyword evidence="3 9" id="KW-0831">Ubiquinone biosynthesis</keyword>
<dbReference type="InterPro" id="IPR011566">
    <property type="entry name" value="Ubq_synth_Coq7"/>
</dbReference>
<evidence type="ECO:0000256" key="7">
    <source>
        <dbReference type="ARBA" id="ARBA00023033"/>
    </source>
</evidence>
<evidence type="ECO:0000256" key="3">
    <source>
        <dbReference type="ARBA" id="ARBA00022688"/>
    </source>
</evidence>
<comment type="cofactor">
    <cofactor evidence="9">
        <name>Fe cation</name>
        <dbReference type="ChEBI" id="CHEBI:24875"/>
    </cofactor>
    <text evidence="9">Binds 2 iron ions per subunit.</text>
</comment>
<dbReference type="UniPathway" id="UPA00232"/>
<evidence type="ECO:0000256" key="1">
    <source>
        <dbReference type="ARBA" id="ARBA00004749"/>
    </source>
</evidence>
<evidence type="ECO:0000256" key="6">
    <source>
        <dbReference type="ARBA" id="ARBA00023004"/>
    </source>
</evidence>